<dbReference type="GO" id="GO:0003887">
    <property type="term" value="F:DNA-directed DNA polymerase activity"/>
    <property type="evidence" value="ECO:0007669"/>
    <property type="project" value="InterPro"/>
</dbReference>
<dbReference type="Proteomes" id="UP000199249">
    <property type="component" value="Unassembled WGS sequence"/>
</dbReference>
<name>A0A1H3N488_9BACT</name>
<evidence type="ECO:0000313" key="4">
    <source>
        <dbReference type="Proteomes" id="UP000199249"/>
    </source>
</evidence>
<protein>
    <submittedName>
        <fullName evidence="3">Protein involved in initiation of plasmid replication</fullName>
    </submittedName>
</protein>
<dbReference type="Gene3D" id="1.10.10.10">
    <property type="entry name" value="Winged helix-like DNA-binding domain superfamily/Winged helix DNA-binding domain"/>
    <property type="match status" value="2"/>
</dbReference>
<dbReference type="SUPFAM" id="SSF46785">
    <property type="entry name" value="Winged helix' DNA-binding domain"/>
    <property type="match status" value="2"/>
</dbReference>
<dbReference type="Pfam" id="PF21205">
    <property type="entry name" value="Rep3_C"/>
    <property type="match status" value="1"/>
</dbReference>
<evidence type="ECO:0000256" key="1">
    <source>
        <dbReference type="ARBA" id="ARBA00038283"/>
    </source>
</evidence>
<gene>
    <name evidence="3" type="ORF">SAMN04488069_1159</name>
</gene>
<dbReference type="STRING" id="651662.SAMN04488069_1159"/>
<proteinExistence type="inferred from homology"/>
<organism evidence="3 4">
    <name type="scientific">Hymenobacter psychrophilus</name>
    <dbReference type="NCBI Taxonomy" id="651662"/>
    <lineage>
        <taxon>Bacteria</taxon>
        <taxon>Pseudomonadati</taxon>
        <taxon>Bacteroidota</taxon>
        <taxon>Cytophagia</taxon>
        <taxon>Cytophagales</taxon>
        <taxon>Hymenobacteraceae</taxon>
        <taxon>Hymenobacter</taxon>
    </lineage>
</organism>
<evidence type="ECO:0000313" key="3">
    <source>
        <dbReference type="EMBL" id="SDY83059.1"/>
    </source>
</evidence>
<reference evidence="4" key="1">
    <citation type="submission" date="2016-10" db="EMBL/GenBank/DDBJ databases">
        <authorList>
            <person name="Varghese N."/>
            <person name="Submissions S."/>
        </authorList>
    </citation>
    <scope>NUCLEOTIDE SEQUENCE [LARGE SCALE GENOMIC DNA]</scope>
    <source>
        <strain evidence="4">CGMCC 1.8975</strain>
    </source>
</reference>
<dbReference type="Pfam" id="PF01051">
    <property type="entry name" value="Rep3_N"/>
    <property type="match status" value="1"/>
</dbReference>
<comment type="similarity">
    <text evidence="1">Belongs to the initiator RepB protein family.</text>
</comment>
<evidence type="ECO:0000259" key="2">
    <source>
        <dbReference type="Pfam" id="PF01051"/>
    </source>
</evidence>
<keyword evidence="4" id="KW-1185">Reference proteome</keyword>
<dbReference type="InterPro" id="IPR036390">
    <property type="entry name" value="WH_DNA-bd_sf"/>
</dbReference>
<dbReference type="InterPro" id="IPR000525">
    <property type="entry name" value="Initiator_Rep_WH1"/>
</dbReference>
<dbReference type="GO" id="GO:0006270">
    <property type="term" value="P:DNA replication initiation"/>
    <property type="evidence" value="ECO:0007669"/>
    <property type="project" value="InterPro"/>
</dbReference>
<dbReference type="AlphaFoldDB" id="A0A1H3N488"/>
<dbReference type="InterPro" id="IPR036388">
    <property type="entry name" value="WH-like_DNA-bd_sf"/>
</dbReference>
<sequence length="346" mass="39257">MNLTKAENTIVFQHNHLIRTQMKMGHTEARVFVEALRCIHQSNDELPPIRIHVDAILHGERGGSAYANLKQACRDLFDKELNLEPVEGGNKKGSFILTRIVSDISLDTGTGYVTGNFAPLIKPYLLQLTKAGNFTSADIETLLTLKTPNAQRFYWLLKSYQYGKHEYAPTLESLKYILFNDEFIYPVFADFKRYVLEPIMKEFTSTEVGFMVVWNPIKTGRKVTSIHFEIPKADTLVPRQLSLGLNPEIKPATNTVVPTSKDSSSTDKAATILNSLRKKWDFAPWQLTIVKNAIGVDNVKYTKLRDTMSAVNADWDKLDNPPAVLWARLKKEFTQVKKACDVYEKA</sequence>
<dbReference type="RefSeq" id="WP_092743130.1">
    <property type="nucleotide sequence ID" value="NZ_FNOV01000015.1"/>
</dbReference>
<feature type="domain" description="Initiator Rep protein WH1" evidence="2">
    <location>
        <begin position="10"/>
        <end position="158"/>
    </location>
</feature>
<accession>A0A1H3N488</accession>
<dbReference type="OrthoDB" id="867244at2"/>
<dbReference type="EMBL" id="FNOV01000015">
    <property type="protein sequence ID" value="SDY83059.1"/>
    <property type="molecule type" value="Genomic_DNA"/>
</dbReference>